<organism evidence="2 3">
    <name type="scientific">Rhizophagus irregularis</name>
    <dbReference type="NCBI Taxonomy" id="588596"/>
    <lineage>
        <taxon>Eukaryota</taxon>
        <taxon>Fungi</taxon>
        <taxon>Fungi incertae sedis</taxon>
        <taxon>Mucoromycota</taxon>
        <taxon>Glomeromycotina</taxon>
        <taxon>Glomeromycetes</taxon>
        <taxon>Glomerales</taxon>
        <taxon>Glomeraceae</taxon>
        <taxon>Rhizophagus</taxon>
    </lineage>
</organism>
<evidence type="ECO:0000313" key="3">
    <source>
        <dbReference type="Proteomes" id="UP000232688"/>
    </source>
</evidence>
<dbReference type="InterPro" id="IPR001119">
    <property type="entry name" value="SLH_dom"/>
</dbReference>
<feature type="domain" description="SLH" evidence="1">
    <location>
        <begin position="1"/>
        <end position="38"/>
    </location>
</feature>
<dbReference type="AlphaFoldDB" id="A0A2N0QIR4"/>
<comment type="caution">
    <text evidence="2">The sequence shown here is derived from an EMBL/GenBank/DDBJ whole genome shotgun (WGS) entry which is preliminary data.</text>
</comment>
<protein>
    <recommendedName>
        <fullName evidence="1">SLH domain-containing protein</fullName>
    </recommendedName>
</protein>
<evidence type="ECO:0000313" key="2">
    <source>
        <dbReference type="EMBL" id="PKC50943.1"/>
    </source>
</evidence>
<dbReference type="Pfam" id="PF00395">
    <property type="entry name" value="SLH"/>
    <property type="match status" value="1"/>
</dbReference>
<dbReference type="VEuPathDB" id="FungiDB:RhiirA1_484937"/>
<accession>A0A2N0QIR4</accession>
<evidence type="ECO:0000259" key="1">
    <source>
        <dbReference type="PROSITE" id="PS51272"/>
    </source>
</evidence>
<gene>
    <name evidence="2" type="ORF">RhiirA1_484937</name>
</gene>
<reference evidence="2 3" key="1">
    <citation type="submission" date="2017-10" db="EMBL/GenBank/DDBJ databases">
        <title>Extensive intraspecific genome diversity in a model arbuscular mycorrhizal fungus.</title>
        <authorList>
            <person name="Chen E.C.H."/>
            <person name="Morin E."/>
            <person name="Baudet D."/>
            <person name="Noel J."/>
            <person name="Ndikumana S."/>
            <person name="Charron P."/>
            <person name="St-Onge C."/>
            <person name="Giorgi J."/>
            <person name="Grigoriev I.V."/>
            <person name="Roux C."/>
            <person name="Martin F.M."/>
            <person name="Corradi N."/>
        </authorList>
    </citation>
    <scope>NUCLEOTIDE SEQUENCE [LARGE SCALE GENOMIC DNA]</scope>
    <source>
        <strain evidence="2 3">A1</strain>
    </source>
</reference>
<proteinExistence type="predicted"/>
<reference evidence="2 3" key="2">
    <citation type="submission" date="2017-10" db="EMBL/GenBank/DDBJ databases">
        <title>Genome analyses suggest a sexual origin of heterokaryosis in a supposedly ancient asexual fungus.</title>
        <authorList>
            <person name="Corradi N."/>
            <person name="Sedzielewska K."/>
            <person name="Noel J."/>
            <person name="Charron P."/>
            <person name="Farinelli L."/>
            <person name="Marton T."/>
            <person name="Kruger M."/>
            <person name="Pelin A."/>
            <person name="Brachmann A."/>
            <person name="Corradi N."/>
        </authorList>
    </citation>
    <scope>NUCLEOTIDE SEQUENCE [LARGE SCALE GENOMIC DNA]</scope>
    <source>
        <strain evidence="2 3">A1</strain>
    </source>
</reference>
<name>A0A2N0QIR4_9GLOM</name>
<feature type="non-terminal residue" evidence="2">
    <location>
        <position position="110"/>
    </location>
</feature>
<sequence>MSGYSDGSFKPNEPIKRSQFANIMHNIEKFKESDIVFVGHSSINWKFEEVGLTEEEAIKLIKSFDNDVITFIDDYEIYNSYPLGRNLPVYIFNLKEGTFTVDNLKITVEF</sequence>
<dbReference type="EMBL" id="LLXH01008681">
    <property type="protein sequence ID" value="PKC50943.1"/>
    <property type="molecule type" value="Genomic_DNA"/>
</dbReference>
<dbReference type="PROSITE" id="PS51272">
    <property type="entry name" value="SLH"/>
    <property type="match status" value="1"/>
</dbReference>
<dbReference type="Proteomes" id="UP000232688">
    <property type="component" value="Unassembled WGS sequence"/>
</dbReference>